<comment type="function">
    <text evidence="3">Acyl-CoA synthases catalyze the initial reaction in fatty acid metabolism, by forming a thioester with CoA. Has some preference toward medium-chain substrates. Plays a role in adipocyte differentiation.</text>
</comment>
<dbReference type="GeneID" id="101237579"/>
<evidence type="ECO:0000256" key="1">
    <source>
        <dbReference type="ARBA" id="ARBA00006432"/>
    </source>
</evidence>
<comment type="catalytic activity">
    <reaction evidence="6">
        <text>octanoate + ATP + CoA = octanoyl-CoA + AMP + diphosphate</text>
        <dbReference type="Rhea" id="RHEA:33631"/>
        <dbReference type="ChEBI" id="CHEBI:25646"/>
        <dbReference type="ChEBI" id="CHEBI:30616"/>
        <dbReference type="ChEBI" id="CHEBI:33019"/>
        <dbReference type="ChEBI" id="CHEBI:57287"/>
        <dbReference type="ChEBI" id="CHEBI:57386"/>
        <dbReference type="ChEBI" id="CHEBI:456215"/>
    </reaction>
</comment>
<dbReference type="SUPFAM" id="SSF56801">
    <property type="entry name" value="Acetyl-CoA synthetase-like"/>
    <property type="match status" value="1"/>
</dbReference>
<accession>A0ABM4BH61</accession>
<evidence type="ECO:0000259" key="8">
    <source>
        <dbReference type="Pfam" id="PF00501"/>
    </source>
</evidence>
<feature type="domain" description="AMP-binding enzyme C-terminal" evidence="9">
    <location>
        <begin position="492"/>
        <end position="567"/>
    </location>
</feature>
<dbReference type="Gene3D" id="3.30.300.30">
    <property type="match status" value="1"/>
</dbReference>
<reference evidence="11" key="1">
    <citation type="submission" date="2025-08" db="UniProtKB">
        <authorList>
            <consortium name="RefSeq"/>
        </authorList>
    </citation>
    <scope>IDENTIFICATION</scope>
</reference>
<dbReference type="Proteomes" id="UP001652625">
    <property type="component" value="Chromosome 03"/>
</dbReference>
<evidence type="ECO:0000259" key="9">
    <source>
        <dbReference type="Pfam" id="PF13193"/>
    </source>
</evidence>
<name>A0ABM4BH61_HYDVU</name>
<dbReference type="PANTHER" id="PTHR43201">
    <property type="entry name" value="ACYL-COA SYNTHETASE"/>
    <property type="match status" value="1"/>
</dbReference>
<dbReference type="PROSITE" id="PS00455">
    <property type="entry name" value="AMP_BINDING"/>
    <property type="match status" value="1"/>
</dbReference>
<evidence type="ECO:0000256" key="5">
    <source>
        <dbReference type="ARBA" id="ARBA00039638"/>
    </source>
</evidence>
<dbReference type="Pfam" id="PF13193">
    <property type="entry name" value="AMP-binding_C"/>
    <property type="match status" value="1"/>
</dbReference>
<comment type="catalytic activity">
    <reaction evidence="7">
        <text>a medium-chain fatty acid + ATP + CoA = a medium-chain fatty acyl-CoA + AMP + diphosphate</text>
        <dbReference type="Rhea" id="RHEA:48340"/>
        <dbReference type="ChEBI" id="CHEBI:30616"/>
        <dbReference type="ChEBI" id="CHEBI:33019"/>
        <dbReference type="ChEBI" id="CHEBI:57287"/>
        <dbReference type="ChEBI" id="CHEBI:59558"/>
        <dbReference type="ChEBI" id="CHEBI:90546"/>
        <dbReference type="ChEBI" id="CHEBI:456215"/>
        <dbReference type="EC" id="6.2.1.2"/>
    </reaction>
</comment>
<dbReference type="Gene3D" id="3.40.50.12780">
    <property type="entry name" value="N-terminal domain of ligase-like"/>
    <property type="match status" value="1"/>
</dbReference>
<dbReference type="PANTHER" id="PTHR43201:SF5">
    <property type="entry name" value="MEDIUM-CHAIN ACYL-COA LIGASE ACSF2, MITOCHONDRIAL"/>
    <property type="match status" value="1"/>
</dbReference>
<evidence type="ECO:0000256" key="2">
    <source>
        <dbReference type="ARBA" id="ARBA00022598"/>
    </source>
</evidence>
<keyword evidence="2 11" id="KW-0436">Ligase</keyword>
<evidence type="ECO:0000256" key="3">
    <source>
        <dbReference type="ARBA" id="ARBA00037247"/>
    </source>
</evidence>
<dbReference type="GO" id="GO:0016874">
    <property type="term" value="F:ligase activity"/>
    <property type="evidence" value="ECO:0007669"/>
    <property type="project" value="UniProtKB-KW"/>
</dbReference>
<dbReference type="RefSeq" id="XP_065648357.1">
    <property type="nucleotide sequence ID" value="XM_065792285.1"/>
</dbReference>
<evidence type="ECO:0000256" key="4">
    <source>
        <dbReference type="ARBA" id="ARBA00039009"/>
    </source>
</evidence>
<comment type="similarity">
    <text evidence="1">Belongs to the ATP-dependent AMP-binding enzyme family.</text>
</comment>
<protein>
    <recommendedName>
        <fullName evidence="5">Medium-chain acyl-CoA ligase ACSF2, mitochondrial</fullName>
        <ecNumber evidence="4">6.2.1.2</ecNumber>
    </recommendedName>
</protein>
<keyword evidence="10" id="KW-1185">Reference proteome</keyword>
<evidence type="ECO:0000256" key="6">
    <source>
        <dbReference type="ARBA" id="ARBA00047319"/>
    </source>
</evidence>
<dbReference type="InterPro" id="IPR025110">
    <property type="entry name" value="AMP-bd_C"/>
</dbReference>
<evidence type="ECO:0000313" key="10">
    <source>
        <dbReference type="Proteomes" id="UP001652625"/>
    </source>
</evidence>
<dbReference type="EC" id="6.2.1.2" evidence="4"/>
<sequence>MNKIFIGQNVKRIFLVHSNKTFLKKRLCSVLIQSYDHGSTSNKKLLSKTIGTLLDEATEKFPEKEAVIFCNDKKRKTYSQLHKKVDDLAAGLLTLNLTPGDRVGIWGQNNMEWLLVFLACAKAGLILVNVNPAYKSKELHFALNKVEMKALFLMPKFKTSDYYEILSNVVPEINNSLAGDLNAKSVPSLRYVIMTEGPAKQGTFSFDELLSMGGFQQRQMVFSLKKKIQFDSLVNIQFTSGTTGFPKGVTLTHHNLVNNGYIVGHNLNTERTCIPVPLYHCFGMVLGSLACISHGKTQVFPGRGFDAKSTLEAIHSEKCTAIYGTPVMFIDMLNHPEFKNYNFSSLRTGIMAGSPCPVEIMNQVVDRMNCSEMTIVYGLTETSPATNMTARDDPIDLRVSTIGKIIPHMEVKLVDESGEVVPVGVKGELCYRGHCIMQGYWGEDKKTKEVIDQNNWFHTGDIGVIDENGYCKVIGRLKDMIIRGGTNIYPVEVEQFLYSHPAIEDVQVVGVPDYRMGEEVCAVIRLKTGSSLTADDIKVFCKDKVSHYKVPRYFHFVTEYPMTVTGKVKKNELRESMTKLLKEGRL</sequence>
<gene>
    <name evidence="11" type="primary">LOC101237579</name>
</gene>
<organism evidence="10 11">
    <name type="scientific">Hydra vulgaris</name>
    <name type="common">Hydra</name>
    <name type="synonym">Hydra attenuata</name>
    <dbReference type="NCBI Taxonomy" id="6087"/>
    <lineage>
        <taxon>Eukaryota</taxon>
        <taxon>Metazoa</taxon>
        <taxon>Cnidaria</taxon>
        <taxon>Hydrozoa</taxon>
        <taxon>Hydroidolina</taxon>
        <taxon>Anthoathecata</taxon>
        <taxon>Aplanulata</taxon>
        <taxon>Hydridae</taxon>
        <taxon>Hydra</taxon>
    </lineage>
</organism>
<dbReference type="CDD" id="cd05917">
    <property type="entry name" value="FACL_like_2"/>
    <property type="match status" value="1"/>
</dbReference>
<dbReference type="InterPro" id="IPR020845">
    <property type="entry name" value="AMP-binding_CS"/>
</dbReference>
<feature type="domain" description="AMP-dependent synthetase/ligase" evidence="8">
    <location>
        <begin position="55"/>
        <end position="441"/>
    </location>
</feature>
<proteinExistence type="inferred from homology"/>
<evidence type="ECO:0000256" key="7">
    <source>
        <dbReference type="ARBA" id="ARBA00048277"/>
    </source>
</evidence>
<dbReference type="InterPro" id="IPR042099">
    <property type="entry name" value="ANL_N_sf"/>
</dbReference>
<evidence type="ECO:0000313" key="11">
    <source>
        <dbReference type="RefSeq" id="XP_065648357.1"/>
    </source>
</evidence>
<dbReference type="Pfam" id="PF00501">
    <property type="entry name" value="AMP-binding"/>
    <property type="match status" value="1"/>
</dbReference>
<dbReference type="InterPro" id="IPR045851">
    <property type="entry name" value="AMP-bd_C_sf"/>
</dbReference>
<dbReference type="InterPro" id="IPR000873">
    <property type="entry name" value="AMP-dep_synth/lig_dom"/>
</dbReference>